<dbReference type="InterPro" id="IPR029044">
    <property type="entry name" value="Nucleotide-diphossugar_trans"/>
</dbReference>
<feature type="region of interest" description="Disordered" evidence="2">
    <location>
        <begin position="495"/>
        <end position="524"/>
    </location>
</feature>
<name>A0ABW8KJ75_9GAMM</name>
<proteinExistence type="predicted"/>
<dbReference type="SUPFAM" id="SSF53756">
    <property type="entry name" value="UDP-Glycosyltransferase/glycogen phosphorylase"/>
    <property type="match status" value="1"/>
</dbReference>
<keyword evidence="5" id="KW-1185">Reference proteome</keyword>
<dbReference type="Pfam" id="PF13692">
    <property type="entry name" value="Glyco_trans_1_4"/>
    <property type="match status" value="1"/>
</dbReference>
<dbReference type="Gene3D" id="3.40.50.150">
    <property type="entry name" value="Vaccinia Virus protein VP39"/>
    <property type="match status" value="1"/>
</dbReference>
<evidence type="ECO:0000256" key="2">
    <source>
        <dbReference type="SAM" id="MobiDB-lite"/>
    </source>
</evidence>
<dbReference type="Gene3D" id="3.40.50.2000">
    <property type="entry name" value="Glycogen Phosphorylase B"/>
    <property type="match status" value="1"/>
</dbReference>
<dbReference type="InterPro" id="IPR013216">
    <property type="entry name" value="Methyltransf_11"/>
</dbReference>
<protein>
    <submittedName>
        <fullName evidence="4">Glycosyltransferase</fullName>
    </submittedName>
</protein>
<dbReference type="InterPro" id="IPR027417">
    <property type="entry name" value="P-loop_NTPase"/>
</dbReference>
<keyword evidence="1" id="KW-0175">Coiled coil</keyword>
<sequence length="1595" mass="178722">MSENSRSRKKGIFILGMHRSGTSATTRVVNLLGANLGPALVDPAPDNRKGFWEHFEANQLDDLLLTELGRTWHDIREMPSGWESSPVARQAVATFASLIERDFGDSPVWAIKDPRMCRLAPLWLEAAQRCDIDVSVLLVVRNPLEVAESLRVRDRWVPGHSYLLWMQHLLEAECATGDRPRSVLLYDQLLEDWRGSMARVAGELQVDWPRGFDEAGAEIDDFLETSERHFSAADSSSPAVDGPQLPGLVEKLYEICSRISRGEGEWREVHELYAEYLAASQIYAEPIIDLVSRKAQAEERAQHAESIVNAVDTVASSIRGQVADSVEAANAAREAASAAQTLIVNQDEKLKQLTALIETASTQLAAQGEMIGRLVERADSELLDSERRAEELLNSADIRSETLEKALLASDKYIDELLNSTSWRITAPLRWARKKTLPNQVRAALGRGVKATYNSLPLSVDAKLAVKGAVFRGLSPVLRNTNAYKSWKNFKRKPAARPIAAKNNTTSNPLAKAPQPRPRPPVRPVPFDGAGRLAFFTICSRNFTAYARTLADSVRAQHPDAALFVALCDERGEGYDVSGLPFELVELDQLDIVDYQEMGRRYNITEFNTAIKPFVFTYLFERRGFEKVVYLDPDILVVSPLEEVTDALSKGAEAVLTPHILHPAENTERTDIHMLQLGIYNLGFVALRNTARVREIVRWWERRLEFECVIRPEEGLFVDQKWADLLPSFIENTHILHHPGYNVAYWNLPQREVTLRDDTWLVNGQRLRFVHFSGNKLEDTAVFSRHSWQLNTDNIGDLKLLLDEYRNRVFGNDHLAYAKFPYSFSWNGASGRNEHTPQGATLTAQQVGNEPVQVAGTVAAGEALESGYTARRFATDVIRDAGGPAQVARKAWRIYRERGLKGVREKVSTLSMTYSDNVAREEEWTPKPHASHVVKRAMFVDWSTPRPDQDAGSVTTFGFLKIFVELGYDVTFVPSDLEYLGKYSDRLEALGIRCLDRSVVGSMASHLRQYGCDYDLVMVFRAPVAALYMSDIKRYAPYAKFVLETADLHYLRDTRHAEHEDSDELRAKALAAKEFELNIINTADVTIVVSPVEKEILSLDAPGADIRYLPVPLVTSGKPEKIAGFDERSGIMFVGGYRHLPNVDAMEYFCREIWPLVSPRLPGVEFLIVGSFPPPEVVALGDIPGVRVVGFVEDLDSLLAKVRLSVAPLRFGAGVKGKVATAMIAGVPVVGTTIAFEGMGFEAGTEVLVSDAVSEFADLVVQAYSDRQCWSGLSVNGMQKVDMLYTEEAGKEHLGRLLKQTGLRTNDYGFERIGSYSAYLRHLQRTENERARRAELELGLIPVDEESFLVDGHCINCDDASQFRVSFMYSCQTTPTGRPIPNWREHLDCVKCGFINRARGIMQLVNHVLHVPQTSRIYLTERTTRQYQWFEENFSNVTGTEFFGPEHARGSLVNGIRHEDLTSLTFADASFDLIVSLDVLEHVPDAEAAFRECCRTLAPGGVLLFTAPFSSISPTEITRAILREDGAIEHLMEPEYHGNPVDPENGALCFRYFGWDMLEQLKRVGFEEAEAICYWSRDLAYLGGEQFAFVARKPR</sequence>
<evidence type="ECO:0000256" key="1">
    <source>
        <dbReference type="SAM" id="Coils"/>
    </source>
</evidence>
<gene>
    <name evidence="4" type="ORF">ISP14_15555</name>
</gene>
<comment type="caution">
    <text evidence="4">The sequence shown here is derived from an EMBL/GenBank/DDBJ whole genome shotgun (WGS) entry which is preliminary data.</text>
</comment>
<dbReference type="EMBL" id="JADIKL010000010">
    <property type="protein sequence ID" value="MFK2932199.1"/>
    <property type="molecule type" value="Genomic_DNA"/>
</dbReference>
<dbReference type="SUPFAM" id="SSF53448">
    <property type="entry name" value="Nucleotide-diphospho-sugar transferases"/>
    <property type="match status" value="1"/>
</dbReference>
<feature type="compositionally biased region" description="Pro residues" evidence="2">
    <location>
        <begin position="515"/>
        <end position="524"/>
    </location>
</feature>
<feature type="domain" description="Methyltransferase type 11" evidence="3">
    <location>
        <begin position="1426"/>
        <end position="1505"/>
    </location>
</feature>
<evidence type="ECO:0000259" key="3">
    <source>
        <dbReference type="Pfam" id="PF08241"/>
    </source>
</evidence>
<reference evidence="4 5" key="1">
    <citation type="submission" date="2020-10" db="EMBL/GenBank/DDBJ databases">
        <title>Phylogeny of dyella-like bacteria.</title>
        <authorList>
            <person name="Fu J."/>
        </authorList>
    </citation>
    <scope>NUCLEOTIDE SEQUENCE [LARGE SCALE GENOMIC DNA]</scope>
    <source>
        <strain evidence="4 5">DKC-1</strain>
    </source>
</reference>
<dbReference type="Pfam" id="PF08241">
    <property type="entry name" value="Methyltransf_11"/>
    <property type="match status" value="1"/>
</dbReference>
<accession>A0ABW8KJ75</accession>
<dbReference type="CDD" id="cd02440">
    <property type="entry name" value="AdoMet_MTases"/>
    <property type="match status" value="1"/>
</dbReference>
<feature type="coiled-coil region" evidence="1">
    <location>
        <begin position="343"/>
        <end position="395"/>
    </location>
</feature>
<evidence type="ECO:0000313" key="4">
    <source>
        <dbReference type="EMBL" id="MFK2932199.1"/>
    </source>
</evidence>
<dbReference type="Gene3D" id="3.40.50.300">
    <property type="entry name" value="P-loop containing nucleotide triphosphate hydrolases"/>
    <property type="match status" value="1"/>
</dbReference>
<dbReference type="InterPro" id="IPR029063">
    <property type="entry name" value="SAM-dependent_MTases_sf"/>
</dbReference>
<dbReference type="SUPFAM" id="SSF53335">
    <property type="entry name" value="S-adenosyl-L-methionine-dependent methyltransferases"/>
    <property type="match status" value="1"/>
</dbReference>
<dbReference type="SUPFAM" id="SSF52540">
    <property type="entry name" value="P-loop containing nucleoside triphosphate hydrolases"/>
    <property type="match status" value="1"/>
</dbReference>
<dbReference type="Proteomes" id="UP001620397">
    <property type="component" value="Unassembled WGS sequence"/>
</dbReference>
<organism evidence="4 5">
    <name type="scientific">Dyella agri</name>
    <dbReference type="NCBI Taxonomy" id="1926869"/>
    <lineage>
        <taxon>Bacteria</taxon>
        <taxon>Pseudomonadati</taxon>
        <taxon>Pseudomonadota</taxon>
        <taxon>Gammaproteobacteria</taxon>
        <taxon>Lysobacterales</taxon>
        <taxon>Rhodanobacteraceae</taxon>
        <taxon>Dyella</taxon>
    </lineage>
</organism>
<dbReference type="CDD" id="cd03801">
    <property type="entry name" value="GT4_PimA-like"/>
    <property type="match status" value="1"/>
</dbReference>
<dbReference type="Gene3D" id="3.90.550.10">
    <property type="entry name" value="Spore Coat Polysaccharide Biosynthesis Protein SpsA, Chain A"/>
    <property type="match status" value="1"/>
</dbReference>
<evidence type="ECO:0000313" key="5">
    <source>
        <dbReference type="Proteomes" id="UP001620397"/>
    </source>
</evidence>
<dbReference type="RefSeq" id="WP_404541545.1">
    <property type="nucleotide sequence ID" value="NZ_JADIKL010000010.1"/>
</dbReference>